<keyword evidence="2" id="KW-1185">Reference proteome</keyword>
<reference evidence="2" key="1">
    <citation type="journal article" date="2018" name="BMC Genomics">
        <title>Genomic insights into host adaptation between the wheat stripe rust pathogen (Puccinia striiformis f. sp. tritici) and the barley stripe rust pathogen (Puccinia striiformis f. sp. hordei).</title>
        <authorList>
            <person name="Xia C."/>
            <person name="Wang M."/>
            <person name="Yin C."/>
            <person name="Cornejo O.E."/>
            <person name="Hulbert S.H."/>
            <person name="Chen X."/>
        </authorList>
    </citation>
    <scope>NUCLEOTIDE SEQUENCE [LARGE SCALE GENOMIC DNA]</scope>
    <source>
        <strain evidence="2">93-210</strain>
    </source>
</reference>
<name>A0ACC0EEN3_9BASI</name>
<protein>
    <submittedName>
        <fullName evidence="1">Uncharacterized protein</fullName>
    </submittedName>
</protein>
<comment type="caution">
    <text evidence="1">The sequence shown here is derived from an EMBL/GenBank/DDBJ whole genome shotgun (WGS) entry which is preliminary data.</text>
</comment>
<evidence type="ECO:0000313" key="1">
    <source>
        <dbReference type="EMBL" id="KAI7951560.1"/>
    </source>
</evidence>
<reference evidence="1 2" key="3">
    <citation type="journal article" date="2022" name="Microbiol. Spectr.">
        <title>Folding features and dynamics of 3D genome architecture in plant fungal pathogens.</title>
        <authorList>
            <person name="Xia C."/>
        </authorList>
    </citation>
    <scope>NUCLEOTIDE SEQUENCE [LARGE SCALE GENOMIC DNA]</scope>
    <source>
        <strain evidence="1 2">93-210</strain>
    </source>
</reference>
<proteinExistence type="predicted"/>
<dbReference type="EMBL" id="CM045871">
    <property type="protein sequence ID" value="KAI7951560.1"/>
    <property type="molecule type" value="Genomic_DNA"/>
</dbReference>
<organism evidence="1 2">
    <name type="scientific">Puccinia striiformis f. sp. tritici</name>
    <dbReference type="NCBI Taxonomy" id="168172"/>
    <lineage>
        <taxon>Eukaryota</taxon>
        <taxon>Fungi</taxon>
        <taxon>Dikarya</taxon>
        <taxon>Basidiomycota</taxon>
        <taxon>Pucciniomycotina</taxon>
        <taxon>Pucciniomycetes</taxon>
        <taxon>Pucciniales</taxon>
        <taxon>Pucciniaceae</taxon>
        <taxon>Puccinia</taxon>
    </lineage>
</organism>
<accession>A0ACC0EEN3</accession>
<dbReference type="Proteomes" id="UP001060170">
    <property type="component" value="Chromosome 7"/>
</dbReference>
<gene>
    <name evidence="1" type="ORF">MJO28_007244</name>
</gene>
<reference evidence="2" key="2">
    <citation type="journal article" date="2018" name="Mol. Plant Microbe Interact.">
        <title>Genome sequence resources for the wheat stripe rust pathogen (Puccinia striiformis f. sp. tritici) and the barley stripe rust pathogen (Puccinia striiformis f. sp. hordei).</title>
        <authorList>
            <person name="Xia C."/>
            <person name="Wang M."/>
            <person name="Yin C."/>
            <person name="Cornejo O.E."/>
            <person name="Hulbert S.H."/>
            <person name="Chen X."/>
        </authorList>
    </citation>
    <scope>NUCLEOTIDE SEQUENCE [LARGE SCALE GENOMIC DNA]</scope>
    <source>
        <strain evidence="2">93-210</strain>
    </source>
</reference>
<evidence type="ECO:0000313" key="2">
    <source>
        <dbReference type="Proteomes" id="UP001060170"/>
    </source>
</evidence>
<sequence>MNWPPSLSRNDHRLQFVSDQLGQVALCARHFSSPCPTTAPLEQETCVWDVGDFAAAAAGLHWGSSSAWTPTWASNKNPRQPTSSRKGY</sequence>